<dbReference type="InterPro" id="IPR027417">
    <property type="entry name" value="P-loop_NTPase"/>
</dbReference>
<keyword evidence="3 5" id="KW-0067">ATP-binding</keyword>
<protein>
    <submittedName>
        <fullName evidence="5">ATP-binding cassette domain-containing protein</fullName>
    </submittedName>
</protein>
<dbReference type="RefSeq" id="WP_390300022.1">
    <property type="nucleotide sequence ID" value="NZ_JBHULI010000022.1"/>
</dbReference>
<dbReference type="GO" id="GO:0005524">
    <property type="term" value="F:ATP binding"/>
    <property type="evidence" value="ECO:0007669"/>
    <property type="project" value="UniProtKB-KW"/>
</dbReference>
<sequence length="205" mass="22282">MISLQVNDLTKKFNRHTIFSMLSFEHEKGVLGISGANGSGKSTLLKSLAFLIRPNSGSIVWKEDGHEIGQEQLKANTGFAAPYINLYSELSVIENLRFLIEAGGVPASESTLLALLERVQIPHLKDQLFGSLSTGQQQRAKLASALVRDPKVLMLDEPGSNLDEKGHELVSRIVKDASEANKLVFLASNDPGEIALCDNILSIES</sequence>
<accession>A0ABW5JGY3</accession>
<dbReference type="EMBL" id="JBHULI010000022">
    <property type="protein sequence ID" value="MFD2531993.1"/>
    <property type="molecule type" value="Genomic_DNA"/>
</dbReference>
<dbReference type="SUPFAM" id="SSF52540">
    <property type="entry name" value="P-loop containing nucleoside triphosphate hydrolases"/>
    <property type="match status" value="1"/>
</dbReference>
<feature type="domain" description="ABC transporter" evidence="4">
    <location>
        <begin position="4"/>
        <end position="205"/>
    </location>
</feature>
<dbReference type="PANTHER" id="PTHR42939:SF1">
    <property type="entry name" value="ABC TRANSPORTER ATP-BINDING PROTEIN ALBC-RELATED"/>
    <property type="match status" value="1"/>
</dbReference>
<keyword evidence="2" id="KW-0547">Nucleotide-binding</keyword>
<dbReference type="InterPro" id="IPR003439">
    <property type="entry name" value="ABC_transporter-like_ATP-bd"/>
</dbReference>
<dbReference type="Pfam" id="PF00005">
    <property type="entry name" value="ABC_tran"/>
    <property type="match status" value="1"/>
</dbReference>
<organism evidence="5 6">
    <name type="scientific">Gracilimonas halophila</name>
    <dbReference type="NCBI Taxonomy" id="1834464"/>
    <lineage>
        <taxon>Bacteria</taxon>
        <taxon>Pseudomonadati</taxon>
        <taxon>Balneolota</taxon>
        <taxon>Balneolia</taxon>
        <taxon>Balneolales</taxon>
        <taxon>Balneolaceae</taxon>
        <taxon>Gracilimonas</taxon>
    </lineage>
</organism>
<dbReference type="PANTHER" id="PTHR42939">
    <property type="entry name" value="ABC TRANSPORTER ATP-BINDING PROTEIN ALBC-RELATED"/>
    <property type="match status" value="1"/>
</dbReference>
<dbReference type="PROSITE" id="PS50893">
    <property type="entry name" value="ABC_TRANSPORTER_2"/>
    <property type="match status" value="1"/>
</dbReference>
<evidence type="ECO:0000256" key="2">
    <source>
        <dbReference type="ARBA" id="ARBA00022741"/>
    </source>
</evidence>
<evidence type="ECO:0000313" key="6">
    <source>
        <dbReference type="Proteomes" id="UP001597460"/>
    </source>
</evidence>
<evidence type="ECO:0000256" key="1">
    <source>
        <dbReference type="ARBA" id="ARBA00022448"/>
    </source>
</evidence>
<comment type="caution">
    <text evidence="5">The sequence shown here is derived from an EMBL/GenBank/DDBJ whole genome shotgun (WGS) entry which is preliminary data.</text>
</comment>
<dbReference type="SMART" id="SM00382">
    <property type="entry name" value="AAA"/>
    <property type="match status" value="1"/>
</dbReference>
<gene>
    <name evidence="5" type="ORF">ACFSVN_06020</name>
</gene>
<keyword evidence="6" id="KW-1185">Reference proteome</keyword>
<proteinExistence type="predicted"/>
<evidence type="ECO:0000259" key="4">
    <source>
        <dbReference type="PROSITE" id="PS50893"/>
    </source>
</evidence>
<dbReference type="Gene3D" id="3.40.50.300">
    <property type="entry name" value="P-loop containing nucleotide triphosphate hydrolases"/>
    <property type="match status" value="1"/>
</dbReference>
<dbReference type="Proteomes" id="UP001597460">
    <property type="component" value="Unassembled WGS sequence"/>
</dbReference>
<keyword evidence="1" id="KW-0813">Transport</keyword>
<evidence type="ECO:0000256" key="3">
    <source>
        <dbReference type="ARBA" id="ARBA00022840"/>
    </source>
</evidence>
<dbReference type="InterPro" id="IPR003593">
    <property type="entry name" value="AAA+_ATPase"/>
</dbReference>
<dbReference type="InterPro" id="IPR051782">
    <property type="entry name" value="ABC_Transporter_VariousFunc"/>
</dbReference>
<evidence type="ECO:0000313" key="5">
    <source>
        <dbReference type="EMBL" id="MFD2531993.1"/>
    </source>
</evidence>
<reference evidence="6" key="1">
    <citation type="journal article" date="2019" name="Int. J. Syst. Evol. Microbiol.">
        <title>The Global Catalogue of Microorganisms (GCM) 10K type strain sequencing project: providing services to taxonomists for standard genome sequencing and annotation.</title>
        <authorList>
            <consortium name="The Broad Institute Genomics Platform"/>
            <consortium name="The Broad Institute Genome Sequencing Center for Infectious Disease"/>
            <person name="Wu L."/>
            <person name="Ma J."/>
        </authorList>
    </citation>
    <scope>NUCLEOTIDE SEQUENCE [LARGE SCALE GENOMIC DNA]</scope>
    <source>
        <strain evidence="6">KCTC 52042</strain>
    </source>
</reference>
<name>A0ABW5JGY3_9BACT</name>